<dbReference type="Gene3D" id="1.10.10.10">
    <property type="entry name" value="Winged helix-like DNA-binding domain superfamily/Winged helix DNA-binding domain"/>
    <property type="match status" value="1"/>
</dbReference>
<proteinExistence type="predicted"/>
<dbReference type="Proteomes" id="UP001597297">
    <property type="component" value="Unassembled WGS sequence"/>
</dbReference>
<protein>
    <submittedName>
        <fullName evidence="1">Transposase</fullName>
    </submittedName>
</protein>
<dbReference type="EMBL" id="JBHUJC010000025">
    <property type="protein sequence ID" value="MFD2276518.1"/>
    <property type="molecule type" value="Genomic_DNA"/>
</dbReference>
<sequence length="50" mass="5656">MKRRKFSAHLKSKVAIEVLRGQLTIHEIAKKCQVHTTQVTDWKKALIGGA</sequence>
<name>A0ABW5E1X7_9BACT</name>
<keyword evidence="2" id="KW-1185">Reference proteome</keyword>
<evidence type="ECO:0000313" key="1">
    <source>
        <dbReference type="EMBL" id="MFD2276518.1"/>
    </source>
</evidence>
<dbReference type="InterPro" id="IPR036388">
    <property type="entry name" value="WH-like_DNA-bd_sf"/>
</dbReference>
<accession>A0ABW5E1X7</accession>
<dbReference type="SUPFAM" id="SSF48295">
    <property type="entry name" value="TrpR-like"/>
    <property type="match status" value="1"/>
</dbReference>
<gene>
    <name evidence="1" type="ORF">ACFSQZ_08575</name>
</gene>
<comment type="caution">
    <text evidence="1">The sequence shown here is derived from an EMBL/GenBank/DDBJ whole genome shotgun (WGS) entry which is preliminary data.</text>
</comment>
<dbReference type="Pfam" id="PF01527">
    <property type="entry name" value="HTH_Tnp_1"/>
    <property type="match status" value="1"/>
</dbReference>
<dbReference type="InterPro" id="IPR010921">
    <property type="entry name" value="Trp_repressor/repl_initiator"/>
</dbReference>
<dbReference type="InterPro" id="IPR002514">
    <property type="entry name" value="Transposase_8"/>
</dbReference>
<organism evidence="1 2">
    <name type="scientific">Rubritalea spongiae</name>
    <dbReference type="NCBI Taxonomy" id="430797"/>
    <lineage>
        <taxon>Bacteria</taxon>
        <taxon>Pseudomonadati</taxon>
        <taxon>Verrucomicrobiota</taxon>
        <taxon>Verrucomicrobiia</taxon>
        <taxon>Verrucomicrobiales</taxon>
        <taxon>Rubritaleaceae</taxon>
        <taxon>Rubritalea</taxon>
    </lineage>
</organism>
<reference evidence="2" key="1">
    <citation type="journal article" date="2019" name="Int. J. Syst. Evol. Microbiol.">
        <title>The Global Catalogue of Microorganisms (GCM) 10K type strain sequencing project: providing services to taxonomists for standard genome sequencing and annotation.</title>
        <authorList>
            <consortium name="The Broad Institute Genomics Platform"/>
            <consortium name="The Broad Institute Genome Sequencing Center for Infectious Disease"/>
            <person name="Wu L."/>
            <person name="Ma J."/>
        </authorList>
    </citation>
    <scope>NUCLEOTIDE SEQUENCE [LARGE SCALE GENOMIC DNA]</scope>
    <source>
        <strain evidence="2">JCM 16545</strain>
    </source>
</reference>
<dbReference type="RefSeq" id="WP_377093000.1">
    <property type="nucleotide sequence ID" value="NZ_JBHSJM010000001.1"/>
</dbReference>
<evidence type="ECO:0000313" key="2">
    <source>
        <dbReference type="Proteomes" id="UP001597297"/>
    </source>
</evidence>